<dbReference type="EMBL" id="UZAI01001416">
    <property type="protein sequence ID" value="VDO61713.1"/>
    <property type="molecule type" value="Genomic_DNA"/>
</dbReference>
<protein>
    <submittedName>
        <fullName evidence="1">Uncharacterized protein</fullName>
    </submittedName>
</protein>
<dbReference type="Proteomes" id="UP000277204">
    <property type="component" value="Unassembled WGS sequence"/>
</dbReference>
<evidence type="ECO:0000313" key="1">
    <source>
        <dbReference type="EMBL" id="VDO61713.1"/>
    </source>
</evidence>
<evidence type="ECO:0000313" key="2">
    <source>
        <dbReference type="Proteomes" id="UP000277204"/>
    </source>
</evidence>
<name>A0A183LKX0_9TREM</name>
<proteinExistence type="predicted"/>
<organism evidence="1 2">
    <name type="scientific">Schistosoma margrebowiei</name>
    <dbReference type="NCBI Taxonomy" id="48269"/>
    <lineage>
        <taxon>Eukaryota</taxon>
        <taxon>Metazoa</taxon>
        <taxon>Spiralia</taxon>
        <taxon>Lophotrochozoa</taxon>
        <taxon>Platyhelminthes</taxon>
        <taxon>Trematoda</taxon>
        <taxon>Digenea</taxon>
        <taxon>Strigeidida</taxon>
        <taxon>Schistosomatoidea</taxon>
        <taxon>Schistosomatidae</taxon>
        <taxon>Schistosoma</taxon>
    </lineage>
</organism>
<dbReference type="AlphaFoldDB" id="A0A183LKX0"/>
<keyword evidence="2" id="KW-1185">Reference proteome</keyword>
<sequence>MVGYADNYDYCDTNSQASGYQESVGVHFHNTIGLTEVDDYDTWQRYPNYDYQMAYTRRYPDYHKRGLRNMRMGKRSIYEHMKSIPME</sequence>
<gene>
    <name evidence="1" type="ORF">SMRZ_LOCUS4445</name>
</gene>
<accession>A0A183LKX0</accession>
<reference evidence="1 2" key="1">
    <citation type="submission" date="2018-11" db="EMBL/GenBank/DDBJ databases">
        <authorList>
            <consortium name="Pathogen Informatics"/>
        </authorList>
    </citation>
    <scope>NUCLEOTIDE SEQUENCE [LARGE SCALE GENOMIC DNA]</scope>
    <source>
        <strain evidence="1 2">Zambia</strain>
    </source>
</reference>